<keyword evidence="2" id="KW-1185">Reference proteome</keyword>
<feature type="non-terminal residue" evidence="1">
    <location>
        <position position="119"/>
    </location>
</feature>
<evidence type="ECO:0000313" key="2">
    <source>
        <dbReference type="Proteomes" id="UP001159405"/>
    </source>
</evidence>
<comment type="caution">
    <text evidence="1">The sequence shown here is derived from an EMBL/GenBank/DDBJ whole genome shotgun (WGS) entry which is preliminary data.</text>
</comment>
<reference evidence="1 2" key="1">
    <citation type="submission" date="2022-05" db="EMBL/GenBank/DDBJ databases">
        <authorList>
            <consortium name="Genoscope - CEA"/>
            <person name="William W."/>
        </authorList>
    </citation>
    <scope>NUCLEOTIDE SEQUENCE [LARGE SCALE GENOMIC DNA]</scope>
</reference>
<protein>
    <submittedName>
        <fullName evidence="1">Uncharacterized protein</fullName>
    </submittedName>
</protein>
<name>A0ABN8REQ9_9CNID</name>
<gene>
    <name evidence="1" type="ORF">PLOB_00019163</name>
</gene>
<dbReference type="Proteomes" id="UP001159405">
    <property type="component" value="Unassembled WGS sequence"/>
</dbReference>
<proteinExistence type="predicted"/>
<evidence type="ECO:0000313" key="1">
    <source>
        <dbReference type="EMBL" id="CAH3177298.1"/>
    </source>
</evidence>
<feature type="non-terminal residue" evidence="1">
    <location>
        <position position="1"/>
    </location>
</feature>
<accession>A0ABN8REQ9</accession>
<organism evidence="1 2">
    <name type="scientific">Porites lobata</name>
    <dbReference type="NCBI Taxonomy" id="104759"/>
    <lineage>
        <taxon>Eukaryota</taxon>
        <taxon>Metazoa</taxon>
        <taxon>Cnidaria</taxon>
        <taxon>Anthozoa</taxon>
        <taxon>Hexacorallia</taxon>
        <taxon>Scleractinia</taxon>
        <taxon>Fungiina</taxon>
        <taxon>Poritidae</taxon>
        <taxon>Porites</taxon>
    </lineage>
</organism>
<dbReference type="EMBL" id="CALNXK010000223">
    <property type="protein sequence ID" value="CAH3177298.1"/>
    <property type="molecule type" value="Genomic_DNA"/>
</dbReference>
<sequence>ESAYSALHLPGRPRSAAAYDRILQFLYPGLSPSVTANTRFLEEDVVLSSWMPFELNFVSTIICNCNCRTSKIVLLQLNVVHGCGPGQYTMFYMKYTHFLKRGCKRGHLWLTSWASWASL</sequence>